<accession>A0A2N1PNZ6</accession>
<dbReference type="EMBL" id="PGXC01000008">
    <property type="protein sequence ID" value="PKK90071.1"/>
    <property type="molecule type" value="Genomic_DNA"/>
</dbReference>
<comment type="caution">
    <text evidence="1">The sequence shown here is derived from an EMBL/GenBank/DDBJ whole genome shotgun (WGS) entry which is preliminary data.</text>
</comment>
<protein>
    <submittedName>
        <fullName evidence="1">Uncharacterized protein</fullName>
    </submittedName>
</protein>
<gene>
    <name evidence="1" type="ORF">CVV64_11165</name>
</gene>
<reference evidence="1 2" key="1">
    <citation type="journal article" date="2017" name="ISME J.">
        <title>Potential for microbial H2 and metal transformations associated with novel bacteria and archaea in deep terrestrial subsurface sediments.</title>
        <authorList>
            <person name="Hernsdorf A.W."/>
            <person name="Amano Y."/>
            <person name="Miyakawa K."/>
            <person name="Ise K."/>
            <person name="Suzuki Y."/>
            <person name="Anantharaman K."/>
            <person name="Probst A."/>
            <person name="Burstein D."/>
            <person name="Thomas B.C."/>
            <person name="Banfield J.F."/>
        </authorList>
    </citation>
    <scope>NUCLEOTIDE SEQUENCE [LARGE SCALE GENOMIC DNA]</scope>
    <source>
        <strain evidence="1">HGW-Wallbacteria-1</strain>
    </source>
</reference>
<dbReference type="AlphaFoldDB" id="A0A2N1PNZ6"/>
<evidence type="ECO:0000313" key="1">
    <source>
        <dbReference type="EMBL" id="PKK90071.1"/>
    </source>
</evidence>
<evidence type="ECO:0000313" key="2">
    <source>
        <dbReference type="Proteomes" id="UP000233256"/>
    </source>
</evidence>
<organism evidence="1 2">
    <name type="scientific">Candidatus Wallbacteria bacterium HGW-Wallbacteria-1</name>
    <dbReference type="NCBI Taxonomy" id="2013854"/>
    <lineage>
        <taxon>Bacteria</taxon>
        <taxon>Candidatus Walliibacteriota</taxon>
    </lineage>
</organism>
<proteinExistence type="predicted"/>
<dbReference type="Proteomes" id="UP000233256">
    <property type="component" value="Unassembled WGS sequence"/>
</dbReference>
<name>A0A2N1PNZ6_9BACT</name>
<sequence>MFWKGSWAFRKWKDHSRRGNAVQADGWSPPFSGLQKHCLPLKSILLLRLRPQSGLLMILLSLTAVFSGLCEPFGLVLMPALGVSFDLPSARSLGANGYRLPGVSAISTSGDDSDSSLGSIKADVEKGVMFLNVDSTGDTDSFLAVNRRFDLMPVTLGDSTMQTLKANLSGNLKGRLKLDLDYDSTLVNPRKKFLLGYDTDSLTIKLGDMSTALSGLEFAVSQRSLFGIRARGMHESDDLTVYAARLETQFASQNFAGDDTFGPFFLSHYPVVEMSERVYVDGTLRIRGIDYDLESATGVLRFRYSIVQDADIRVDYEYTAGMRTGSNFLGAARYRKNLSGGNALGTFVAMERTEKPDDNGPTQQQDLVFGMDTRVRLFNKINLSAEIATRRATSVENSVDNGDIADDAIMAPYSSNVKMSSVDLDGITASVTDMSSVQSGIGVNGTGVNGTGANSASNNVSEQEKGDALRLDASTALGPVALKGSYRRVERGFRTAGNPNYDDNRTWYTADATYRAGEGLTSQTKILGERRNLDGVDIETPQRFEASTSLSWKIPVGRSPLLTYSMAFRENRTTRENMVFDSLSDSDQLSDSDALNGPSPLYRINSEILGTRETSHSVDLKYRIRKALFKTGFQFAQVRDALGTSSSDDLKGIMEVKARIAKPLVSTLRYEYTDHNPVEEGWDDLITPVSRDGSATNTAAIRLDSDYFRKVLLTADCIMKRDSASSAESDLSASMRISSRNSGALSYRLSYEQKRSPGLQGTGTDTRVLSGNLGWTPMMGLSLNGEVQLREIEGSDLVTEEIRALSVDYDISKTFRLSAQLRQVSREGDVADGDYDGTIRYLKATGRF</sequence>